<feature type="transmembrane region" description="Helical" evidence="2">
    <location>
        <begin position="124"/>
        <end position="144"/>
    </location>
</feature>
<accession>A0A9D2B6N5</accession>
<keyword evidence="2" id="KW-1133">Transmembrane helix</keyword>
<evidence type="ECO:0000256" key="2">
    <source>
        <dbReference type="SAM" id="Phobius"/>
    </source>
</evidence>
<evidence type="ECO:0000313" key="3">
    <source>
        <dbReference type="EMBL" id="HIX65290.1"/>
    </source>
</evidence>
<dbReference type="InterPro" id="IPR024294">
    <property type="entry name" value="DUF3810"/>
</dbReference>
<proteinExistence type="predicted"/>
<name>A0A9D2B6N5_9FIRM</name>
<feature type="transmembrane region" description="Helical" evidence="2">
    <location>
        <begin position="26"/>
        <end position="47"/>
    </location>
</feature>
<keyword evidence="2" id="KW-0472">Membrane</keyword>
<evidence type="ECO:0000256" key="1">
    <source>
        <dbReference type="SAM" id="MobiDB-lite"/>
    </source>
</evidence>
<dbReference type="EMBL" id="DXES01000072">
    <property type="protein sequence ID" value="HIX65290.1"/>
    <property type="molecule type" value="Genomic_DNA"/>
</dbReference>
<organism evidence="3 4">
    <name type="scientific">Candidatus Anaerotruncus excrementipullorum</name>
    <dbReference type="NCBI Taxonomy" id="2838465"/>
    <lineage>
        <taxon>Bacteria</taxon>
        <taxon>Bacillati</taxon>
        <taxon>Bacillota</taxon>
        <taxon>Clostridia</taxon>
        <taxon>Eubacteriales</taxon>
        <taxon>Oscillospiraceae</taxon>
        <taxon>Anaerotruncus</taxon>
    </lineage>
</organism>
<comment type="caution">
    <text evidence="3">The sequence shown here is derived from an EMBL/GenBank/DDBJ whole genome shotgun (WGS) entry which is preliminary data.</text>
</comment>
<feature type="transmembrane region" description="Helical" evidence="2">
    <location>
        <begin position="83"/>
        <end position="103"/>
    </location>
</feature>
<reference evidence="3" key="1">
    <citation type="journal article" date="2021" name="PeerJ">
        <title>Extensive microbial diversity within the chicken gut microbiome revealed by metagenomics and culture.</title>
        <authorList>
            <person name="Gilroy R."/>
            <person name="Ravi A."/>
            <person name="Getino M."/>
            <person name="Pursley I."/>
            <person name="Horton D.L."/>
            <person name="Alikhan N.F."/>
            <person name="Baker D."/>
            <person name="Gharbi K."/>
            <person name="Hall N."/>
            <person name="Watson M."/>
            <person name="Adriaenssens E.M."/>
            <person name="Foster-Nyarko E."/>
            <person name="Jarju S."/>
            <person name="Secka A."/>
            <person name="Antonio M."/>
            <person name="Oren A."/>
            <person name="Chaudhuri R.R."/>
            <person name="La Ragione R."/>
            <person name="Hildebrand F."/>
            <person name="Pallen M.J."/>
        </authorList>
    </citation>
    <scope>NUCLEOTIDE SEQUENCE</scope>
    <source>
        <strain evidence="3">CHK188-5543</strain>
    </source>
</reference>
<evidence type="ECO:0000313" key="4">
    <source>
        <dbReference type="Proteomes" id="UP000886800"/>
    </source>
</evidence>
<dbReference type="AlphaFoldDB" id="A0A9D2B6N5"/>
<feature type="region of interest" description="Disordered" evidence="1">
    <location>
        <begin position="1"/>
        <end position="21"/>
    </location>
</feature>
<keyword evidence="2" id="KW-0812">Transmembrane</keyword>
<dbReference type="Proteomes" id="UP000886800">
    <property type="component" value="Unassembled WGS sequence"/>
</dbReference>
<gene>
    <name evidence="3" type="ORF">H9736_03490</name>
</gene>
<protein>
    <submittedName>
        <fullName evidence="3">DUF3810 domain-containing protein</fullName>
    </submittedName>
</protein>
<reference evidence="3" key="2">
    <citation type="submission" date="2021-04" db="EMBL/GenBank/DDBJ databases">
        <authorList>
            <person name="Gilroy R."/>
        </authorList>
    </citation>
    <scope>NUCLEOTIDE SEQUENCE</scope>
    <source>
        <strain evidence="3">CHK188-5543</strain>
    </source>
</reference>
<sequence length="391" mass="43227">MKLGETLQRTQEKQRPRRGKRAAGGLRGWALALLLPLSGAAVAVARANPQLVERLYSQGLYPVLARAIGGLTSLVPFSVWEGLLVLLAAGGVALLVCLAVSPWRRRLLSRKFFRVKPLAWVRRGCGLAGVAAFLFVFLCGLNYYRLPFTAFSGLTVRESSLQELAALYLELAEEANSLRPLVAEDAQGVMVLEGAFPQVAGQARQAISVLSERYAVLPDLPLNPKPVANSWLMSRAQLTGQFTFTYEANINILAPDYTIPATICHELAHTRGFMREDEANFIAYLACLESQVPQVRYSGTMLALVHVDNRLYTADPQLLSQLSQTLSPGVRRDFADNNAYWAQFEDQVIAQVSETVNDVYLKANNQQDGTQSYGRMVDLLLADFRQRHGLE</sequence>
<dbReference type="Pfam" id="PF12725">
    <property type="entry name" value="DUF3810"/>
    <property type="match status" value="1"/>
</dbReference>